<evidence type="ECO:0000313" key="2">
    <source>
        <dbReference type="Proteomes" id="UP000230233"/>
    </source>
</evidence>
<dbReference type="Proteomes" id="UP000230233">
    <property type="component" value="Chromosome IV"/>
</dbReference>
<name>A0A2G5U1G4_9PELO</name>
<reference evidence="2" key="1">
    <citation type="submission" date="2017-10" db="EMBL/GenBank/DDBJ databases">
        <title>Rapid genome shrinkage in a self-fertile nematode reveals novel sperm competition proteins.</title>
        <authorList>
            <person name="Yin D."/>
            <person name="Schwarz E.M."/>
            <person name="Thomas C.G."/>
            <person name="Felde R.L."/>
            <person name="Korf I.F."/>
            <person name="Cutter A.D."/>
            <person name="Schartner C.M."/>
            <person name="Ralston E.J."/>
            <person name="Meyer B.J."/>
            <person name="Haag E.S."/>
        </authorList>
    </citation>
    <scope>NUCLEOTIDE SEQUENCE [LARGE SCALE GENOMIC DNA]</scope>
    <source>
        <strain evidence="2">JU1422</strain>
    </source>
</reference>
<gene>
    <name evidence="1" type="primary">Cnig_chr_IV.g13360</name>
    <name evidence="1" type="ORF">B9Z55_013360</name>
</gene>
<proteinExistence type="predicted"/>
<keyword evidence="2" id="KW-1185">Reference proteome</keyword>
<dbReference type="PANTHER" id="PTHR21503:SF8">
    <property type="entry name" value="F-BOX ASSOCIATED DOMAIN-CONTAINING PROTEIN-RELATED"/>
    <property type="match status" value="1"/>
</dbReference>
<protein>
    <recommendedName>
        <fullName evidence="3">F-box associated domain-containing protein</fullName>
    </recommendedName>
</protein>
<comment type="caution">
    <text evidence="1">The sequence shown here is derived from an EMBL/GenBank/DDBJ whole genome shotgun (WGS) entry which is preliminary data.</text>
</comment>
<evidence type="ECO:0000313" key="1">
    <source>
        <dbReference type="EMBL" id="PIC33348.1"/>
    </source>
</evidence>
<evidence type="ECO:0008006" key="3">
    <source>
        <dbReference type="Google" id="ProtNLM"/>
    </source>
</evidence>
<organism evidence="1 2">
    <name type="scientific">Caenorhabditis nigoni</name>
    <dbReference type="NCBI Taxonomy" id="1611254"/>
    <lineage>
        <taxon>Eukaryota</taxon>
        <taxon>Metazoa</taxon>
        <taxon>Ecdysozoa</taxon>
        <taxon>Nematoda</taxon>
        <taxon>Chromadorea</taxon>
        <taxon>Rhabditida</taxon>
        <taxon>Rhabditina</taxon>
        <taxon>Rhabditomorpha</taxon>
        <taxon>Rhabditoidea</taxon>
        <taxon>Rhabditidae</taxon>
        <taxon>Peloderinae</taxon>
        <taxon>Caenorhabditis</taxon>
    </lineage>
</organism>
<dbReference type="PANTHER" id="PTHR21503">
    <property type="entry name" value="F-BOX-CONTAINING HYPOTHETICAL PROTEIN C.ELEGANS"/>
    <property type="match status" value="1"/>
</dbReference>
<dbReference type="AlphaFoldDB" id="A0A2G5U1G4"/>
<dbReference type="EMBL" id="PDUG01000004">
    <property type="protein sequence ID" value="PIC33348.1"/>
    <property type="molecule type" value="Genomic_DNA"/>
</dbReference>
<accession>A0A2G5U1G4</accession>
<sequence length="351" mass="40958">MENSDLLLLSLLSNNMKKLIKSSQKKRLKNINSIVYVTDAKNFFSAYIPSQPNGDILMRLEEFRETERPDFQLNVSGKIIDFRLFTRERNKEFWLPETGFHPYPVACVHKSEKESILESVHNYFLDFFGHSVKYYWKADFFEDVHYYVPTQLRKVSYCMSTYVESDFTNMENLENFFSSSPVLKSVQLFTSNSEISFNPESKFYQAESIETRQVTNTFPDILSHFQGKHAFMICKKCEIPALIGFVKRWKSGEAFGKLKYLKVTVIFHNFNGIIHNIIGVKYIDAKKQPPTHTSPKIFDWDDVVGDTVPIISHSYVVRESDNRVASILIQENKLSFGVWNKTEEEFLSMIN</sequence>